<dbReference type="Gene3D" id="1.20.1270.60">
    <property type="entry name" value="Arfaptin homology (AH) domain/BAR domain"/>
    <property type="match status" value="1"/>
</dbReference>
<organism evidence="3 4">
    <name type="scientific">Aphanomyces euteiches</name>
    <dbReference type="NCBI Taxonomy" id="100861"/>
    <lineage>
        <taxon>Eukaryota</taxon>
        <taxon>Sar</taxon>
        <taxon>Stramenopiles</taxon>
        <taxon>Oomycota</taxon>
        <taxon>Saprolegniomycetes</taxon>
        <taxon>Saprolegniales</taxon>
        <taxon>Verrucalvaceae</taxon>
        <taxon>Aphanomyces</taxon>
    </lineage>
</organism>
<dbReference type="VEuPathDB" id="FungiDB:AeMF1_013951"/>
<evidence type="ECO:0000313" key="4">
    <source>
        <dbReference type="Proteomes" id="UP000481153"/>
    </source>
</evidence>
<dbReference type="InterPro" id="IPR027267">
    <property type="entry name" value="AH/BAR_dom_sf"/>
</dbReference>
<dbReference type="InterPro" id="IPR004148">
    <property type="entry name" value="BAR_dom"/>
</dbReference>
<reference evidence="3 4" key="1">
    <citation type="submission" date="2019-07" db="EMBL/GenBank/DDBJ databases">
        <title>Genomics analysis of Aphanomyces spp. identifies a new class of oomycete effector associated with host adaptation.</title>
        <authorList>
            <person name="Gaulin E."/>
        </authorList>
    </citation>
    <scope>NUCLEOTIDE SEQUENCE [LARGE SCALE GENOMIC DNA]</scope>
    <source>
        <strain evidence="3 4">ATCC 201684</strain>
    </source>
</reference>
<dbReference type="Pfam" id="PF03114">
    <property type="entry name" value="BAR"/>
    <property type="match status" value="1"/>
</dbReference>
<dbReference type="Proteomes" id="UP000481153">
    <property type="component" value="Unassembled WGS sequence"/>
</dbReference>
<feature type="region of interest" description="Disordered" evidence="1">
    <location>
        <begin position="246"/>
        <end position="271"/>
    </location>
</feature>
<proteinExistence type="predicted"/>
<accession>A0A6G0WWC6</accession>
<evidence type="ECO:0000256" key="1">
    <source>
        <dbReference type="SAM" id="MobiDB-lite"/>
    </source>
</evidence>
<sequence length="271" mass="30673">MSQASPQPTTEERKGLMDKIRSAKRRFIQKALTKIGKAECSDDHEYQQLRDRQLELIDTVEHMLTHMKSFVTTLVSLGYGCTLLGEDMNVIRDNNAVKSPSYGVKPLNDCASNEFSQSMNRIDNAARELAASMLSTTVVANMQTKLDELHGFKKELEHRERLKLDYDSAVRKLRHAREHREAADVLRRDQKLQAAQAKLAESTALMVAKMKECEGTRGTMLQREVDDFRQMQAQFFQLCVSAFTGPPPPPRHAMSSKADEISQAEATNPFK</sequence>
<feature type="domain" description="BAR" evidence="2">
    <location>
        <begin position="25"/>
        <end position="240"/>
    </location>
</feature>
<evidence type="ECO:0000313" key="3">
    <source>
        <dbReference type="EMBL" id="KAF0731866.1"/>
    </source>
</evidence>
<dbReference type="SUPFAM" id="SSF103657">
    <property type="entry name" value="BAR/IMD domain-like"/>
    <property type="match status" value="1"/>
</dbReference>
<dbReference type="EMBL" id="VJMJ01000139">
    <property type="protein sequence ID" value="KAF0731866.1"/>
    <property type="molecule type" value="Genomic_DNA"/>
</dbReference>
<dbReference type="AlphaFoldDB" id="A0A6G0WWC6"/>
<protein>
    <recommendedName>
        <fullName evidence="2">BAR domain-containing protein</fullName>
    </recommendedName>
</protein>
<keyword evidence="4" id="KW-1185">Reference proteome</keyword>
<dbReference type="GO" id="GO:0005737">
    <property type="term" value="C:cytoplasm"/>
    <property type="evidence" value="ECO:0007669"/>
    <property type="project" value="InterPro"/>
</dbReference>
<gene>
    <name evidence="3" type="ORF">Ae201684_010965</name>
</gene>
<evidence type="ECO:0000259" key="2">
    <source>
        <dbReference type="Pfam" id="PF03114"/>
    </source>
</evidence>
<name>A0A6G0WWC6_9STRA</name>
<comment type="caution">
    <text evidence="3">The sequence shown here is derived from an EMBL/GenBank/DDBJ whole genome shotgun (WGS) entry which is preliminary data.</text>
</comment>